<accession>A0A8X6GZE4</accession>
<dbReference type="AlphaFoldDB" id="A0A8X6GZE4"/>
<reference evidence="1" key="1">
    <citation type="submission" date="2020-07" db="EMBL/GenBank/DDBJ databases">
        <title>Multicomponent nature underlies the extraordinary mechanical properties of spider dragline silk.</title>
        <authorList>
            <person name="Kono N."/>
            <person name="Nakamura H."/>
            <person name="Mori M."/>
            <person name="Yoshida Y."/>
            <person name="Ohtoshi R."/>
            <person name="Malay A.D."/>
            <person name="Moran D.A.P."/>
            <person name="Tomita M."/>
            <person name="Numata K."/>
            <person name="Arakawa K."/>
        </authorList>
    </citation>
    <scope>NUCLEOTIDE SEQUENCE</scope>
</reference>
<protein>
    <submittedName>
        <fullName evidence="1">Uncharacterized protein</fullName>
    </submittedName>
</protein>
<dbReference type="EMBL" id="BMAO01026753">
    <property type="protein sequence ID" value="GFR12200.1"/>
    <property type="molecule type" value="Genomic_DNA"/>
</dbReference>
<comment type="caution">
    <text evidence="1">The sequence shown here is derived from an EMBL/GenBank/DDBJ whole genome shotgun (WGS) entry which is preliminary data.</text>
</comment>
<name>A0A8X6GZE4_TRICU</name>
<proteinExistence type="predicted"/>
<evidence type="ECO:0000313" key="2">
    <source>
        <dbReference type="Proteomes" id="UP000887116"/>
    </source>
</evidence>
<keyword evidence="2" id="KW-1185">Reference proteome</keyword>
<organism evidence="1 2">
    <name type="scientific">Trichonephila clavata</name>
    <name type="common">Joro spider</name>
    <name type="synonym">Nephila clavata</name>
    <dbReference type="NCBI Taxonomy" id="2740835"/>
    <lineage>
        <taxon>Eukaryota</taxon>
        <taxon>Metazoa</taxon>
        <taxon>Ecdysozoa</taxon>
        <taxon>Arthropoda</taxon>
        <taxon>Chelicerata</taxon>
        <taxon>Arachnida</taxon>
        <taxon>Araneae</taxon>
        <taxon>Araneomorphae</taxon>
        <taxon>Entelegynae</taxon>
        <taxon>Araneoidea</taxon>
        <taxon>Nephilidae</taxon>
        <taxon>Trichonephila</taxon>
    </lineage>
</organism>
<gene>
    <name evidence="1" type="ORF">TNCT_62701</name>
</gene>
<sequence length="103" mass="11414">MKGREKNGTSALIIVNGWSITITSSCLEQGEDDLHGLSNRSIASHQIPSTLSINSAMLIQVTKYITALRDNISYPLDSTWKIITLQLSLLSYRDSFGNNDKLE</sequence>
<evidence type="ECO:0000313" key="1">
    <source>
        <dbReference type="EMBL" id="GFR12200.1"/>
    </source>
</evidence>
<dbReference type="Proteomes" id="UP000887116">
    <property type="component" value="Unassembled WGS sequence"/>
</dbReference>
<dbReference type="PROSITE" id="PS51257">
    <property type="entry name" value="PROKAR_LIPOPROTEIN"/>
    <property type="match status" value="1"/>
</dbReference>